<gene>
    <name evidence="1" type="ORF">NSPWAT_2886</name>
</gene>
<dbReference type="Proteomes" id="UP001157733">
    <property type="component" value="Chromosome"/>
</dbReference>
<accession>A0ABM9HHJ8</accession>
<dbReference type="EMBL" id="OX336137">
    <property type="protein sequence ID" value="CAI2719742.1"/>
    <property type="molecule type" value="Genomic_DNA"/>
</dbReference>
<proteinExistence type="predicted"/>
<evidence type="ECO:0000313" key="2">
    <source>
        <dbReference type="Proteomes" id="UP001157733"/>
    </source>
</evidence>
<dbReference type="RefSeq" id="WP_282012552.1">
    <property type="nucleotide sequence ID" value="NZ_OX336137.1"/>
</dbReference>
<reference evidence="1 2" key="1">
    <citation type="submission" date="2022-09" db="EMBL/GenBank/DDBJ databases">
        <authorList>
            <person name="Kop L."/>
        </authorList>
    </citation>
    <scope>NUCLEOTIDE SEQUENCE [LARGE SCALE GENOMIC DNA]</scope>
    <source>
        <strain evidence="1 2">347</strain>
    </source>
</reference>
<name>A0ABM9HHJ8_9BACT</name>
<sequence>MNSAFYFPTQAAPTAQWTPAKAPRFPVKRTGRYPGQTLGETAGGTVHVQDTGTFREHWELVFDRITPADHSALKTFFQTVQQAFNAFEFVDATGGVHTVRWINDFEFEETVPDRFSGTITLRKE</sequence>
<organism evidence="1 2">
    <name type="scientific">Nitrospina watsonii</name>
    <dbReference type="NCBI Taxonomy" id="1323948"/>
    <lineage>
        <taxon>Bacteria</taxon>
        <taxon>Pseudomonadati</taxon>
        <taxon>Nitrospinota/Tectimicrobiota group</taxon>
        <taxon>Nitrospinota</taxon>
        <taxon>Nitrospinia</taxon>
        <taxon>Nitrospinales</taxon>
        <taxon>Nitrospinaceae</taxon>
        <taxon>Nitrospina</taxon>
    </lineage>
</organism>
<protein>
    <submittedName>
        <fullName evidence="1">Uncharacterized protein</fullName>
    </submittedName>
</protein>
<keyword evidence="2" id="KW-1185">Reference proteome</keyword>
<evidence type="ECO:0000313" key="1">
    <source>
        <dbReference type="EMBL" id="CAI2719742.1"/>
    </source>
</evidence>